<dbReference type="Proteomes" id="UP000036097">
    <property type="component" value="Unassembled WGS sequence"/>
</dbReference>
<dbReference type="GO" id="GO:0043565">
    <property type="term" value="F:sequence-specific DNA binding"/>
    <property type="evidence" value="ECO:0007669"/>
    <property type="project" value="TreeGrafter"/>
</dbReference>
<evidence type="ECO:0000256" key="4">
    <source>
        <dbReference type="ARBA" id="ARBA00023163"/>
    </source>
</evidence>
<organism evidence="6 7">
    <name type="scientific">Photobacterium aquae</name>
    <dbReference type="NCBI Taxonomy" id="1195763"/>
    <lineage>
        <taxon>Bacteria</taxon>
        <taxon>Pseudomonadati</taxon>
        <taxon>Pseudomonadota</taxon>
        <taxon>Gammaproteobacteria</taxon>
        <taxon>Vibrionales</taxon>
        <taxon>Vibrionaceae</taxon>
        <taxon>Photobacterium</taxon>
    </lineage>
</organism>
<dbReference type="InterPro" id="IPR036388">
    <property type="entry name" value="WH-like_DNA-bd_sf"/>
</dbReference>
<dbReference type="GO" id="GO:0003700">
    <property type="term" value="F:DNA-binding transcription factor activity"/>
    <property type="evidence" value="ECO:0007669"/>
    <property type="project" value="InterPro"/>
</dbReference>
<dbReference type="CDD" id="cd08422">
    <property type="entry name" value="PBP2_CrgA_like"/>
    <property type="match status" value="1"/>
</dbReference>
<dbReference type="Gene3D" id="3.40.190.290">
    <property type="match status" value="1"/>
</dbReference>
<dbReference type="PATRIC" id="fig|1195763.3.peg.3409"/>
<dbReference type="Gene3D" id="1.10.10.10">
    <property type="entry name" value="Winged helix-like DNA-binding domain superfamily/Winged helix DNA-binding domain"/>
    <property type="match status" value="1"/>
</dbReference>
<evidence type="ECO:0000256" key="3">
    <source>
        <dbReference type="ARBA" id="ARBA00023125"/>
    </source>
</evidence>
<keyword evidence="7" id="KW-1185">Reference proteome</keyword>
<dbReference type="PANTHER" id="PTHR30537">
    <property type="entry name" value="HTH-TYPE TRANSCRIPTIONAL REGULATOR"/>
    <property type="match status" value="1"/>
</dbReference>
<dbReference type="OrthoDB" id="9786526at2"/>
<dbReference type="SUPFAM" id="SSF53850">
    <property type="entry name" value="Periplasmic binding protein-like II"/>
    <property type="match status" value="1"/>
</dbReference>
<evidence type="ECO:0000313" key="7">
    <source>
        <dbReference type="Proteomes" id="UP000036097"/>
    </source>
</evidence>
<protein>
    <submittedName>
        <fullName evidence="6">LysR family transcriptional regulator</fullName>
    </submittedName>
</protein>
<feature type="domain" description="HTH lysR-type" evidence="5">
    <location>
        <begin position="1"/>
        <end position="59"/>
    </location>
</feature>
<dbReference type="InterPro" id="IPR005119">
    <property type="entry name" value="LysR_subst-bd"/>
</dbReference>
<keyword evidence="3" id="KW-0238">DNA-binding</keyword>
<accession>A0A0J1GWW3</accession>
<dbReference type="GO" id="GO:0006351">
    <property type="term" value="P:DNA-templated transcription"/>
    <property type="evidence" value="ECO:0007669"/>
    <property type="project" value="TreeGrafter"/>
</dbReference>
<dbReference type="Pfam" id="PF03466">
    <property type="entry name" value="LysR_substrate"/>
    <property type="match status" value="1"/>
</dbReference>
<sequence>MSLTQQLALFLDVVQQGSFSKAAVKNEMDNSSLSKQIKKLETELGVRLLNRSTRSFSLTPAGEEILAQTYTLVDTLGQIRSIADSYQSMPKGMLRITSPVFFGQQYLQPVISRFMKIYPEVRINLWLDDKKNDIIADHFDLAFRIGKMADSNLVAKKIVDAHYALVASNEFVERYGMPDSPEALSQLPAVIYSNGIFNLDQMGFIDASHAEGIKRYTMQGNYKVSDLRVLMDAVRDGLGYGIIDVFFLERTLKEMGLVPLLTDYPLSNMDSGIYAVYPHRKQTMLVTEFIKAVQAYIGTPPFWLDYIEEYGQLYPSS</sequence>
<reference evidence="6 7" key="1">
    <citation type="submission" date="2015-05" db="EMBL/GenBank/DDBJ databases">
        <title>Photobacterium galathea sp. nov.</title>
        <authorList>
            <person name="Machado H."/>
            <person name="Gram L."/>
        </authorList>
    </citation>
    <scope>NUCLEOTIDE SEQUENCE [LARGE SCALE GENOMIC DNA]</scope>
    <source>
        <strain evidence="6 7">CGMCC 1.12159</strain>
    </source>
</reference>
<dbReference type="InterPro" id="IPR058163">
    <property type="entry name" value="LysR-type_TF_proteobact-type"/>
</dbReference>
<gene>
    <name evidence="6" type="ORF">ABT56_16005</name>
</gene>
<dbReference type="PROSITE" id="PS50931">
    <property type="entry name" value="HTH_LYSR"/>
    <property type="match status" value="1"/>
</dbReference>
<dbReference type="InterPro" id="IPR036390">
    <property type="entry name" value="WH_DNA-bd_sf"/>
</dbReference>
<keyword evidence="4" id="KW-0804">Transcription</keyword>
<comment type="caution">
    <text evidence="6">The sequence shown here is derived from an EMBL/GenBank/DDBJ whole genome shotgun (WGS) entry which is preliminary data.</text>
</comment>
<dbReference type="RefSeq" id="WP_047879881.1">
    <property type="nucleotide sequence ID" value="NZ_LDOT01000023.1"/>
</dbReference>
<dbReference type="InterPro" id="IPR000847">
    <property type="entry name" value="LysR_HTH_N"/>
</dbReference>
<evidence type="ECO:0000259" key="5">
    <source>
        <dbReference type="PROSITE" id="PS50931"/>
    </source>
</evidence>
<dbReference type="EMBL" id="LDOT01000023">
    <property type="protein sequence ID" value="KLV04111.1"/>
    <property type="molecule type" value="Genomic_DNA"/>
</dbReference>
<proteinExistence type="inferred from homology"/>
<evidence type="ECO:0000256" key="1">
    <source>
        <dbReference type="ARBA" id="ARBA00009437"/>
    </source>
</evidence>
<name>A0A0J1GWW3_9GAMM</name>
<dbReference type="PANTHER" id="PTHR30537:SF5">
    <property type="entry name" value="HTH-TYPE TRANSCRIPTIONAL ACTIVATOR TTDR-RELATED"/>
    <property type="match status" value="1"/>
</dbReference>
<dbReference type="Pfam" id="PF00126">
    <property type="entry name" value="HTH_1"/>
    <property type="match status" value="1"/>
</dbReference>
<keyword evidence="2" id="KW-0805">Transcription regulation</keyword>
<evidence type="ECO:0000313" key="6">
    <source>
        <dbReference type="EMBL" id="KLV04111.1"/>
    </source>
</evidence>
<comment type="similarity">
    <text evidence="1">Belongs to the LysR transcriptional regulatory family.</text>
</comment>
<dbReference type="SUPFAM" id="SSF46785">
    <property type="entry name" value="Winged helix' DNA-binding domain"/>
    <property type="match status" value="1"/>
</dbReference>
<dbReference type="FunFam" id="1.10.10.10:FF:000001">
    <property type="entry name" value="LysR family transcriptional regulator"/>
    <property type="match status" value="1"/>
</dbReference>
<dbReference type="AlphaFoldDB" id="A0A0J1GWW3"/>
<dbReference type="STRING" id="1195763.ABT56_16005"/>
<evidence type="ECO:0000256" key="2">
    <source>
        <dbReference type="ARBA" id="ARBA00023015"/>
    </source>
</evidence>